<organism evidence="3">
    <name type="scientific">Cyprinus carpio</name>
    <name type="common">Common carp</name>
    <dbReference type="NCBI Taxonomy" id="7962"/>
    <lineage>
        <taxon>Eukaryota</taxon>
        <taxon>Metazoa</taxon>
        <taxon>Chordata</taxon>
        <taxon>Craniata</taxon>
        <taxon>Vertebrata</taxon>
        <taxon>Euteleostomi</taxon>
        <taxon>Actinopterygii</taxon>
        <taxon>Neopterygii</taxon>
        <taxon>Teleostei</taxon>
        <taxon>Ostariophysi</taxon>
        <taxon>Cypriniformes</taxon>
        <taxon>Cyprinidae</taxon>
        <taxon>Cyprininae</taxon>
        <taxon>Cyprinus</taxon>
    </lineage>
</organism>
<dbReference type="KEGG" id="ccar:109083738"/>
<feature type="compositionally biased region" description="Polar residues" evidence="2">
    <location>
        <begin position="276"/>
        <end position="289"/>
    </location>
</feature>
<evidence type="ECO:0000313" key="3">
    <source>
        <dbReference type="RefSeq" id="XP_042611046.1"/>
    </source>
</evidence>
<dbReference type="RefSeq" id="XP_042611046.1">
    <property type="nucleotide sequence ID" value="XM_042755112.1"/>
</dbReference>
<protein>
    <submittedName>
        <fullName evidence="3">Leucine-rich repeat and IQ domain-containing protein 3</fullName>
    </submittedName>
</protein>
<dbReference type="InterPro" id="IPR052859">
    <property type="entry name" value="LRR-IQ_domain_protein"/>
</dbReference>
<dbReference type="PANTHER" id="PTHR46723:SF1">
    <property type="entry name" value="LEUCINE-RICH REPEAT AND IQ DOMAIN-CONTAINING PROTEIN 3"/>
    <property type="match status" value="1"/>
</dbReference>
<feature type="coiled-coil region" evidence="1">
    <location>
        <begin position="533"/>
        <end position="560"/>
    </location>
</feature>
<dbReference type="PROSITE" id="PS51450">
    <property type="entry name" value="LRR"/>
    <property type="match status" value="1"/>
</dbReference>
<proteinExistence type="predicted"/>
<evidence type="ECO:0000256" key="2">
    <source>
        <dbReference type="SAM" id="MobiDB-lite"/>
    </source>
</evidence>
<name>A0A9R0AWJ2_CYPCA</name>
<dbReference type="InterPro" id="IPR001611">
    <property type="entry name" value="Leu-rich_rpt"/>
</dbReference>
<dbReference type="AlphaFoldDB" id="A0A9R0AWJ2"/>
<reference evidence="3" key="1">
    <citation type="submission" date="2025-08" db="UniProtKB">
        <authorList>
            <consortium name="RefSeq"/>
        </authorList>
    </citation>
    <scope>IDENTIFICATION</scope>
    <source>
        <tissue evidence="3">Muscle</tissue>
    </source>
</reference>
<gene>
    <name evidence="3" type="primary">LOC109083738</name>
</gene>
<sequence>MFSSKNGRDDFHKDVKMVSLEGYWAYLVNCSQCLILDHGYWTSESEKELKDILMVRLSSLLLKSLDQIGSCRALRICFLADNFLTRIDALMECTRLVKLDLKGNQIVQLPDASCWSHLKELQLLYLHDNNMSTWNNIKGLSGCLNLTALTLYDTPLSLKKSYRHCLVNSIWSLKALDNFVISDEEIIQNWSLPIRFKAMNQHFCVSLYPSLKSDSFETEMKAAYKIISEINRIQAVYCPTLIIQRWIRGHLIRKSLGLCSTRKQITSEKPFISMPLSTENDQVQSQSQKTMEEDTDDHPEQGTEERNKEIQRLHVNLDKLMQTGYAEVMVYLNVDSSLNVCHFDTGYTGRCSIKSNDRQQDIKAPCNTPQCSPSLKSKAHLNTLDQDISVTVDLCNEETEEGTFRVLGLKALVHQSEPLSDMLWSRKAAGQDVREAISHFHTQRPDPPPHSSAIISGKRLIGLCHDKISLTPFKVIERVHQAFDKAKMQKHLAEKVTERQIDREVAKGHRDIFREAYRTEVRLRQERERVDMEKTLTLQRAKLEQDIHHARQKHAQFLEEKRMRIQEQEMVCSFSQQHNSLARAMLRYHTWKRGNQQ</sequence>
<feature type="region of interest" description="Disordered" evidence="2">
    <location>
        <begin position="276"/>
        <end position="306"/>
    </location>
</feature>
<evidence type="ECO:0000256" key="1">
    <source>
        <dbReference type="SAM" id="Coils"/>
    </source>
</evidence>
<keyword evidence="1" id="KW-0175">Coiled coil</keyword>
<dbReference type="OrthoDB" id="676979at2759"/>
<dbReference type="Proteomes" id="UP001155660">
    <property type="component" value="Unplaced"/>
</dbReference>
<dbReference type="GeneID" id="109083738"/>
<accession>A0A9R0AWJ2</accession>
<dbReference type="PANTHER" id="PTHR46723">
    <property type="entry name" value="LEUCINE-RICH REPEAT AND IQ DOMAIN-CONTAINING PROTEIN 3"/>
    <property type="match status" value="1"/>
</dbReference>